<organism evidence="2">
    <name type="scientific">Bacteroides ovatus</name>
    <dbReference type="NCBI Taxonomy" id="28116"/>
    <lineage>
        <taxon>Bacteria</taxon>
        <taxon>Pseudomonadati</taxon>
        <taxon>Bacteroidota</taxon>
        <taxon>Bacteroidia</taxon>
        <taxon>Bacteroidales</taxon>
        <taxon>Bacteroidaceae</taxon>
        <taxon>Bacteroides</taxon>
    </lineage>
</organism>
<reference evidence="2" key="1">
    <citation type="journal article" date="2019" name="Nat. Med.">
        <title>A library of human gut bacterial isolates paired with longitudinal multiomics data enables mechanistic microbiome research.</title>
        <authorList>
            <person name="Poyet M."/>
            <person name="Groussin M."/>
            <person name="Gibbons S.M."/>
            <person name="Avila-Pacheco J."/>
            <person name="Jiang X."/>
            <person name="Kearney S.M."/>
            <person name="Perrotta A.R."/>
            <person name="Berdy B."/>
            <person name="Zhao S."/>
            <person name="Lieberman T.D."/>
            <person name="Swanson P.K."/>
            <person name="Smith M."/>
            <person name="Roesemann S."/>
            <person name="Alexander J.E."/>
            <person name="Rich S.A."/>
            <person name="Livny J."/>
            <person name="Vlamakis H."/>
            <person name="Clish C."/>
            <person name="Bullock K."/>
            <person name="Deik A."/>
            <person name="Scott J."/>
            <person name="Pierce K.A."/>
            <person name="Xavier R.J."/>
            <person name="Alm E.J."/>
        </authorList>
    </citation>
    <scope>NUCLEOTIDE SEQUENCE</scope>
    <source>
        <strain evidence="2">BIOML-A13</strain>
    </source>
</reference>
<dbReference type="EMBL" id="VWFN01000225">
    <property type="protein sequence ID" value="KAA4632689.1"/>
    <property type="molecule type" value="Genomic_DNA"/>
</dbReference>
<dbReference type="PANTHER" id="PTHR43751:SF7">
    <property type="entry name" value="ARYLSULPHATASE A"/>
    <property type="match status" value="1"/>
</dbReference>
<name>A0A642C0F9_BACOV</name>
<dbReference type="GO" id="GO:0016787">
    <property type="term" value="F:hydrolase activity"/>
    <property type="evidence" value="ECO:0007669"/>
    <property type="project" value="UniProtKB-KW"/>
</dbReference>
<gene>
    <name evidence="2" type="ORF">F3B51_28875</name>
</gene>
<dbReference type="SUPFAM" id="SSF53649">
    <property type="entry name" value="Alkaline phosphatase-like"/>
    <property type="match status" value="1"/>
</dbReference>
<dbReference type="Pfam" id="PF00884">
    <property type="entry name" value="Sulfatase"/>
    <property type="match status" value="1"/>
</dbReference>
<keyword evidence="2" id="KW-0378">Hydrolase</keyword>
<keyword evidence="2" id="KW-0808">Transferase</keyword>
<dbReference type="InterPro" id="IPR017850">
    <property type="entry name" value="Alkaline_phosphatase_core_sf"/>
</dbReference>
<feature type="non-terminal residue" evidence="2">
    <location>
        <position position="1"/>
    </location>
</feature>
<sequence>TNDRVPTVYVENGDVVGRDPSDPIEVSYEQNFEGEPTAISNPEMLKMQWAHGHNNSIVNGIPRIGYMKGGKKARWKDEDMADYFVDKVKNFITEHRDSSFFLYYGLHEPHVPRAPHQRFVGKTTMGPRGDAIVEADWCVGELLTYLKKEGLLEKTLIIFSSDNGPVLNDGYKDGAPELAGKHAPAGGLRGGKYSLFDGGTHIPLFVYWKGKIQPVKSDALVCQMDLLASLGSMVGATLPDGLDSRNYLNAFMGTELKARENLIIEAQGRLGYRSGDWIMMPPYKGSQRNLTGNELGNLDEFSLFDVKSDKGQKSNVAGRHPELLERLKQEFFVQTDGFYRSEVEEEPLK</sequence>
<accession>A0A642C0F9</accession>
<feature type="domain" description="Sulfatase N-terminal" evidence="1">
    <location>
        <begin position="57"/>
        <end position="235"/>
    </location>
</feature>
<dbReference type="AlphaFoldDB" id="A0A642C0F9"/>
<proteinExistence type="predicted"/>
<protein>
    <submittedName>
        <fullName evidence="2">Sulfatase-like hydrolase/transferase</fullName>
    </submittedName>
</protein>
<dbReference type="Gene3D" id="3.40.720.10">
    <property type="entry name" value="Alkaline Phosphatase, subunit A"/>
    <property type="match status" value="1"/>
</dbReference>
<dbReference type="PANTHER" id="PTHR43751">
    <property type="entry name" value="SULFATASE"/>
    <property type="match status" value="1"/>
</dbReference>
<dbReference type="InterPro" id="IPR052701">
    <property type="entry name" value="GAG_Ulvan_Degrading_Sulfatases"/>
</dbReference>
<dbReference type="InterPro" id="IPR000917">
    <property type="entry name" value="Sulfatase_N"/>
</dbReference>
<evidence type="ECO:0000259" key="1">
    <source>
        <dbReference type="Pfam" id="PF00884"/>
    </source>
</evidence>
<evidence type="ECO:0000313" key="2">
    <source>
        <dbReference type="EMBL" id="KAA4632689.1"/>
    </source>
</evidence>
<dbReference type="GO" id="GO:0016740">
    <property type="term" value="F:transferase activity"/>
    <property type="evidence" value="ECO:0007669"/>
    <property type="project" value="UniProtKB-KW"/>
</dbReference>
<comment type="caution">
    <text evidence="2">The sequence shown here is derived from an EMBL/GenBank/DDBJ whole genome shotgun (WGS) entry which is preliminary data.</text>
</comment>
<dbReference type="Gene3D" id="3.30.1120.10">
    <property type="match status" value="1"/>
</dbReference>